<comment type="caution">
    <text evidence="2">The sequence shown here is derived from an EMBL/GenBank/DDBJ whole genome shotgun (WGS) entry which is preliminary data.</text>
</comment>
<keyword evidence="3" id="KW-1185">Reference proteome</keyword>
<reference evidence="2 3" key="1">
    <citation type="submission" date="2018-10" db="EMBL/GenBank/DDBJ databases">
        <title>Isolation, diversity and antifungal activity of actinobacteria from wheat.</title>
        <authorList>
            <person name="Han C."/>
        </authorList>
    </citation>
    <scope>NUCLEOTIDE SEQUENCE [LARGE SCALE GENOMIC DNA]</scope>
    <source>
        <strain evidence="2 3">NEAU-YY56</strain>
    </source>
</reference>
<dbReference type="Proteomes" id="UP000269289">
    <property type="component" value="Unassembled WGS sequence"/>
</dbReference>
<evidence type="ECO:0000313" key="3">
    <source>
        <dbReference type="Proteomes" id="UP000269289"/>
    </source>
</evidence>
<proteinExistence type="predicted"/>
<keyword evidence="1" id="KW-0472">Membrane</keyword>
<organism evidence="2 3">
    <name type="scientific">Cellulomonas triticagri</name>
    <dbReference type="NCBI Taxonomy" id="2483352"/>
    <lineage>
        <taxon>Bacteria</taxon>
        <taxon>Bacillati</taxon>
        <taxon>Actinomycetota</taxon>
        <taxon>Actinomycetes</taxon>
        <taxon>Micrococcales</taxon>
        <taxon>Cellulomonadaceae</taxon>
        <taxon>Cellulomonas</taxon>
    </lineage>
</organism>
<protein>
    <submittedName>
        <fullName evidence="2">Uncharacterized protein</fullName>
    </submittedName>
</protein>
<evidence type="ECO:0000313" key="2">
    <source>
        <dbReference type="EMBL" id="RMI13612.1"/>
    </source>
</evidence>
<dbReference type="AlphaFoldDB" id="A0A3M2JIK7"/>
<name>A0A3M2JIK7_9CELL</name>
<sequence length="295" mass="29220">MGAELLKIWSTLSARVLVGVVVVGGGVLLVLAATASALLGRVVDLDRRYPGLRLTDVDHPRFDEVLALLDVADPGYQRSLVDLVSTGPFGTAGSVGLTTTCALLVGVLVAAGDLRHGGVALTALAVPDRLRIVAHKVGAVAVVLGSAGIVLAVLSAGTLALAVTGTSGAALAVTPLEVAGVWCRGIAVLVLLGVLGVGLGLLVRHLTVAVAAVLVAALVEPVVVVASTLLTGTVPPVVAALPLSASRLASRGTTIDADLGLGVGLAPGVALAALAAWVVVHLAAGAWRTQRGDLA</sequence>
<gene>
    <name evidence="2" type="ORF">EBM89_03660</name>
</gene>
<keyword evidence="1" id="KW-0812">Transmembrane</keyword>
<feature type="transmembrane region" description="Helical" evidence="1">
    <location>
        <begin position="179"/>
        <end position="203"/>
    </location>
</feature>
<accession>A0A3M2JIK7</accession>
<dbReference type="RefSeq" id="WP_122148106.1">
    <property type="nucleotide sequence ID" value="NZ_RFFI01000012.1"/>
</dbReference>
<evidence type="ECO:0000256" key="1">
    <source>
        <dbReference type="SAM" id="Phobius"/>
    </source>
</evidence>
<feature type="transmembrane region" description="Helical" evidence="1">
    <location>
        <begin position="259"/>
        <end position="284"/>
    </location>
</feature>
<keyword evidence="1" id="KW-1133">Transmembrane helix</keyword>
<dbReference type="EMBL" id="RFFI01000012">
    <property type="protein sequence ID" value="RMI13612.1"/>
    <property type="molecule type" value="Genomic_DNA"/>
</dbReference>
<feature type="transmembrane region" description="Helical" evidence="1">
    <location>
        <begin position="12"/>
        <end position="39"/>
    </location>
</feature>
<feature type="transmembrane region" description="Helical" evidence="1">
    <location>
        <begin position="210"/>
        <end position="239"/>
    </location>
</feature>
<feature type="transmembrane region" description="Helical" evidence="1">
    <location>
        <begin position="137"/>
        <end position="159"/>
    </location>
</feature>